<evidence type="ECO:0008006" key="2">
    <source>
        <dbReference type="Google" id="ProtNLM"/>
    </source>
</evidence>
<comment type="caution">
    <text evidence="1">The sequence shown here is derived from an EMBL/GenBank/DDBJ whole genome shotgun (WGS) entry which is preliminary data.</text>
</comment>
<organism evidence="1">
    <name type="scientific">marine sediment metagenome</name>
    <dbReference type="NCBI Taxonomy" id="412755"/>
    <lineage>
        <taxon>unclassified sequences</taxon>
        <taxon>metagenomes</taxon>
        <taxon>ecological metagenomes</taxon>
    </lineage>
</organism>
<dbReference type="InterPro" id="IPR027417">
    <property type="entry name" value="P-loop_NTPase"/>
</dbReference>
<proteinExistence type="predicted"/>
<protein>
    <recommendedName>
        <fullName evidence="2">Phage terminase large subunit N-terminal domain-containing protein</fullName>
    </recommendedName>
</protein>
<dbReference type="Gene3D" id="3.30.420.240">
    <property type="match status" value="1"/>
</dbReference>
<accession>A0A0F9WTK5</accession>
<dbReference type="AlphaFoldDB" id="A0A0F9WTK5"/>
<evidence type="ECO:0000313" key="1">
    <source>
        <dbReference type="EMBL" id="KKN89631.1"/>
    </source>
</evidence>
<dbReference type="EMBL" id="LAZR01000116">
    <property type="protein sequence ID" value="KKN89631.1"/>
    <property type="molecule type" value="Genomic_DNA"/>
</dbReference>
<gene>
    <name evidence="1" type="ORF">LCGC14_0234770</name>
</gene>
<reference evidence="1" key="1">
    <citation type="journal article" date="2015" name="Nature">
        <title>Complex archaea that bridge the gap between prokaryotes and eukaryotes.</title>
        <authorList>
            <person name="Spang A."/>
            <person name="Saw J.H."/>
            <person name="Jorgensen S.L."/>
            <person name="Zaremba-Niedzwiedzka K."/>
            <person name="Martijn J."/>
            <person name="Lind A.E."/>
            <person name="van Eijk R."/>
            <person name="Schleper C."/>
            <person name="Guy L."/>
            <person name="Ettema T.J."/>
        </authorList>
    </citation>
    <scope>NUCLEOTIDE SEQUENCE</scope>
</reference>
<name>A0A0F9WTK5_9ZZZZ</name>
<dbReference type="Gene3D" id="3.40.50.300">
    <property type="entry name" value="P-loop containing nucleotide triphosphate hydrolases"/>
    <property type="match status" value="1"/>
</dbReference>
<sequence>MEVELKYIPTARQLIAHNSRAKYILYGGATAGGKSVWICNDALRHCLYWAGNKVGIFRWENHAFTGTTYETMKKWILGIDDPDSGSPGKFVKEHNQSNRLIEFYNGSTLRYGGLKPSSSASGDPFSILRSLELSELFVDEVTDMPEDAFTFLSTRIMRIKAKNVLTGKIEFPPARIAGTSNPSLGWVKQRWIDESRPDHEFIQSKVTDNPHVAKDYENMLRIQFAHIPGWERKFVDGDWESLVDFEAVLPADWLIAAAKRETEPGLPVEFGVDVGAGGDLSVITMREGMRGTVVGTSGSKDTMDLVALIQHLADKYAPSLIKIDAIGLGKPIADHLAAMGLPIEYIIGGAKSNDDRFFNYRTEIYFELRELLEVGKISLPNDSKIINELGVIKFHRSTTERTVQIEKKDKITERLGHSPDYADSFAYCFAGSGFGYTISALVGE</sequence>